<dbReference type="Pfam" id="PF04199">
    <property type="entry name" value="Cyclase"/>
    <property type="match status" value="1"/>
</dbReference>
<dbReference type="OrthoDB" id="9796085at2"/>
<dbReference type="Gene3D" id="3.50.30.50">
    <property type="entry name" value="Putative cyclase"/>
    <property type="match status" value="1"/>
</dbReference>
<accession>A0A2T2YLA5</accession>
<dbReference type="Proteomes" id="UP000240357">
    <property type="component" value="Unassembled WGS sequence"/>
</dbReference>
<protein>
    <submittedName>
        <fullName evidence="1">Cyclase</fullName>
    </submittedName>
</protein>
<dbReference type="PANTHER" id="PTHR31118:SF12">
    <property type="entry name" value="CYCLASE-LIKE PROTEIN 2"/>
    <property type="match status" value="1"/>
</dbReference>
<sequence>MKQNQALTLAGTHLRKNITLFLACSSLLLTGCRRPSGFPEGEWIDLSYDLSAQTITWPTSEPFRLDTVSAGITEKGYYYSAYNFCASEHGGTHLDAPIHFAQNRKSVDQLSLNQLTGPAIKIDVSGRAAQNRDYQVRVADILNWEKEHGQIPDNSMVLLQTGYGQYWPNPLKYLGTEKRGTAGVQALRFPGLAPETAAWLIKNRRIKAIGIDTASIDYGQSQVYGSHITLMQQDIPAFENVANLEKVPVIGAQIIALPMKIKGGSGGPLRIVAFVPNTSQSD</sequence>
<proteinExistence type="predicted"/>
<dbReference type="PANTHER" id="PTHR31118">
    <property type="entry name" value="CYCLASE-LIKE PROTEIN 2"/>
    <property type="match status" value="1"/>
</dbReference>
<dbReference type="RefSeq" id="WP_106932467.1">
    <property type="nucleotide sequence ID" value="NZ_PYFT01000001.1"/>
</dbReference>
<name>A0A2T2YLA5_9BACT</name>
<keyword evidence="2" id="KW-1185">Reference proteome</keyword>
<dbReference type="PROSITE" id="PS51257">
    <property type="entry name" value="PROKAR_LIPOPROTEIN"/>
    <property type="match status" value="1"/>
</dbReference>
<reference evidence="1 2" key="1">
    <citation type="submission" date="2018-03" db="EMBL/GenBank/DDBJ databases">
        <title>Adhaeribacter sp. HMF7605 Genome sequencing and assembly.</title>
        <authorList>
            <person name="Kang H."/>
            <person name="Kang J."/>
            <person name="Cha I."/>
            <person name="Kim H."/>
            <person name="Joh K."/>
        </authorList>
    </citation>
    <scope>NUCLEOTIDE SEQUENCE [LARGE SCALE GENOMIC DNA]</scope>
    <source>
        <strain evidence="1 2">HMF7605</strain>
    </source>
</reference>
<gene>
    <name evidence="1" type="ORF">AHMF7605_23705</name>
</gene>
<dbReference type="InterPro" id="IPR037175">
    <property type="entry name" value="KFase_sf"/>
</dbReference>
<dbReference type="SUPFAM" id="SSF102198">
    <property type="entry name" value="Putative cyclase"/>
    <property type="match status" value="1"/>
</dbReference>
<evidence type="ECO:0000313" key="1">
    <source>
        <dbReference type="EMBL" id="PSR56288.1"/>
    </source>
</evidence>
<dbReference type="GO" id="GO:0019441">
    <property type="term" value="P:L-tryptophan catabolic process to kynurenine"/>
    <property type="evidence" value="ECO:0007669"/>
    <property type="project" value="InterPro"/>
</dbReference>
<dbReference type="AlphaFoldDB" id="A0A2T2YLA5"/>
<dbReference type="InterPro" id="IPR007325">
    <property type="entry name" value="KFase/CYL"/>
</dbReference>
<dbReference type="EMBL" id="PYFT01000001">
    <property type="protein sequence ID" value="PSR56288.1"/>
    <property type="molecule type" value="Genomic_DNA"/>
</dbReference>
<organism evidence="1 2">
    <name type="scientific">Adhaeribacter arboris</name>
    <dbReference type="NCBI Taxonomy" id="2072846"/>
    <lineage>
        <taxon>Bacteria</taxon>
        <taxon>Pseudomonadati</taxon>
        <taxon>Bacteroidota</taxon>
        <taxon>Cytophagia</taxon>
        <taxon>Cytophagales</taxon>
        <taxon>Hymenobacteraceae</taxon>
        <taxon>Adhaeribacter</taxon>
    </lineage>
</organism>
<comment type="caution">
    <text evidence="1">The sequence shown here is derived from an EMBL/GenBank/DDBJ whole genome shotgun (WGS) entry which is preliminary data.</text>
</comment>
<dbReference type="GO" id="GO:0004061">
    <property type="term" value="F:arylformamidase activity"/>
    <property type="evidence" value="ECO:0007669"/>
    <property type="project" value="InterPro"/>
</dbReference>
<evidence type="ECO:0000313" key="2">
    <source>
        <dbReference type="Proteomes" id="UP000240357"/>
    </source>
</evidence>